<evidence type="ECO:0000256" key="5">
    <source>
        <dbReference type="ARBA" id="ARBA00023273"/>
    </source>
</evidence>
<evidence type="ECO:0000256" key="1">
    <source>
        <dbReference type="ARBA" id="ARBA00004430"/>
    </source>
</evidence>
<feature type="region of interest" description="Disordered" evidence="6">
    <location>
        <begin position="768"/>
        <end position="791"/>
    </location>
</feature>
<dbReference type="PANTHER" id="PTHR12086">
    <property type="entry name" value="EF-HAND DOMAIN C-TERMINAL CONTAINING PROTEIN"/>
    <property type="match status" value="1"/>
</dbReference>
<dbReference type="PROSITE" id="PS51336">
    <property type="entry name" value="DM10"/>
    <property type="match status" value="3"/>
</dbReference>
<keyword evidence="5" id="KW-0966">Cell projection</keyword>
<evidence type="ECO:0000313" key="8">
    <source>
        <dbReference type="Proteomes" id="UP000504634"/>
    </source>
</evidence>
<dbReference type="GO" id="GO:0005874">
    <property type="term" value="C:microtubule"/>
    <property type="evidence" value="ECO:0007669"/>
    <property type="project" value="TreeGrafter"/>
</dbReference>
<feature type="domain" description="DM10" evidence="7">
    <location>
        <begin position="230"/>
        <end position="368"/>
    </location>
</feature>
<dbReference type="FunFam" id="2.30.29.170:FF:000002">
    <property type="entry name" value="EF-hand domain (C-terminal) containing 1"/>
    <property type="match status" value="1"/>
</dbReference>
<dbReference type="FunFam" id="2.30.29.170:FF:000001">
    <property type="entry name" value="EF-hand domain containing 1"/>
    <property type="match status" value="1"/>
</dbReference>
<evidence type="ECO:0000256" key="2">
    <source>
        <dbReference type="ARBA" id="ARBA00022490"/>
    </source>
</evidence>
<feature type="domain" description="DM10" evidence="7">
    <location>
        <begin position="81"/>
        <end position="188"/>
    </location>
</feature>
<dbReference type="FunFam" id="2.30.29.170:FF:000004">
    <property type="entry name" value="EF-hand domain containing 2"/>
    <property type="match status" value="1"/>
</dbReference>
<sequence>MLRIPGMPLLPGTLFRDVGKHHYPKPQSLLNYQGLSMLNDRQQIAQVDSSGVVDISCPPVGAASVFPPRTGPRMPAWLAYDKKVLRFSAYFKQTLQEVYHAPYIVRKVKIYYFLEDGTLEISEPKVENSGIVQGCVVHRQRVPKAPPCDNEFMSMIDLNVDTTVQIFDRQYHITDCDQFTREFLNRRGVAVPDPVPEPEDPFMAARNRVIAKTKSSRDPKHAFAQFLKYDRQILRFQGYWDDRTEFGDVRKLELCYYLSDDTVEIKEAHIRNSGRDGPTVFLKRGRLPREFDGMLLPGQNTPVTLLNVLGTSMRNVRYCIDPLNVGHKEIYYYTERDLQIGAVINVYGRAVVITDLDPFTQQYYRERFGIEDFSPLPVPTREEDCIENNSEDQELPPYNGWGSYEDSVGNCISVEPKPPTKDFKKFIQLDRFVLRFGAKMLSTIKENCDRIFVISFYLSDDTMQILEIAVRNSGFLGGEFMKRTRLEIPGQERFSCKQPQYYMPWNFFIGATMSLKDFIFHIVSADEYTLLYMEHHPDQFPHANIENIMNKVRRALETRMDDFLGSCVPSCSDLESKQNVFVSYESFKGALIGIMGDTISDHEIISLCRHFSAEQVPPEACKRENVRAAAHLELKRALWNAREDLMEHFHHINPTNKPFLPESKVRSTIRGCRLPFSLELIDNILSILNRNECGDIEICDLMNFIDVSCGKGCDMPPVNLAFELCPKIPFLNKGRIVDFACFLRKLGLPIGSSDMVASKAKKVGDVEAGAPATFNPEEHHAQHDDQSDADQ</sequence>
<protein>
    <submittedName>
        <fullName evidence="9">EF-hand domain-containing family member C2</fullName>
    </submittedName>
</protein>
<dbReference type="PANTHER" id="PTHR12086:SF11">
    <property type="entry name" value="EF-HAND DOMAIN-CONTAINING FAMILY MEMBER C2"/>
    <property type="match status" value="1"/>
</dbReference>
<feature type="compositionally biased region" description="Basic and acidic residues" evidence="6">
    <location>
        <begin position="776"/>
        <end position="791"/>
    </location>
</feature>
<proteinExistence type="predicted"/>
<dbReference type="InterPro" id="IPR006602">
    <property type="entry name" value="DM10_dom"/>
</dbReference>
<keyword evidence="2" id="KW-0963">Cytoplasm</keyword>
<keyword evidence="4" id="KW-0206">Cytoskeleton</keyword>
<feature type="domain" description="DM10" evidence="7">
    <location>
        <begin position="430"/>
        <end position="537"/>
    </location>
</feature>
<dbReference type="OrthoDB" id="6360546at2759"/>
<gene>
    <name evidence="9" type="primary">LOC115629274</name>
</gene>
<evidence type="ECO:0000313" key="9">
    <source>
        <dbReference type="RefSeq" id="XP_030381560.1"/>
    </source>
</evidence>
<comment type="subcellular location">
    <subcellularLocation>
        <location evidence="1">Cytoplasm</location>
        <location evidence="1">Cytoskeleton</location>
        <location evidence="1">Cilium axoneme</location>
    </subcellularLocation>
</comment>
<dbReference type="GO" id="GO:0005930">
    <property type="term" value="C:axoneme"/>
    <property type="evidence" value="ECO:0007669"/>
    <property type="project" value="UniProtKB-SubCell"/>
</dbReference>
<evidence type="ECO:0000256" key="4">
    <source>
        <dbReference type="ARBA" id="ARBA00023212"/>
    </source>
</evidence>
<name>A0A6J2U0Y1_DROLE</name>
<evidence type="ECO:0000256" key="3">
    <source>
        <dbReference type="ARBA" id="ARBA00022737"/>
    </source>
</evidence>
<evidence type="ECO:0000256" key="6">
    <source>
        <dbReference type="SAM" id="MobiDB-lite"/>
    </source>
</evidence>
<dbReference type="CTD" id="32528"/>
<dbReference type="Gene3D" id="2.30.29.170">
    <property type="match status" value="3"/>
</dbReference>
<keyword evidence="3" id="KW-0677">Repeat</keyword>
<dbReference type="GeneID" id="115629274"/>
<dbReference type="AlphaFoldDB" id="A0A6J2U0Y1"/>
<evidence type="ECO:0000259" key="7">
    <source>
        <dbReference type="PROSITE" id="PS51336"/>
    </source>
</evidence>
<dbReference type="GO" id="GO:0010975">
    <property type="term" value="P:regulation of neuron projection development"/>
    <property type="evidence" value="ECO:0007669"/>
    <property type="project" value="TreeGrafter"/>
</dbReference>
<dbReference type="RefSeq" id="XP_030381560.1">
    <property type="nucleotide sequence ID" value="XM_030525700.1"/>
</dbReference>
<dbReference type="InterPro" id="IPR040193">
    <property type="entry name" value="EFHC1/EFHC2/EFHB"/>
</dbReference>
<dbReference type="Pfam" id="PF06565">
    <property type="entry name" value="DM10_dom"/>
    <property type="match status" value="3"/>
</dbReference>
<dbReference type="Proteomes" id="UP000504634">
    <property type="component" value="Unplaced"/>
</dbReference>
<dbReference type="SMART" id="SM00676">
    <property type="entry name" value="DM10"/>
    <property type="match status" value="3"/>
</dbReference>
<keyword evidence="8" id="KW-1185">Reference proteome</keyword>
<reference evidence="9" key="1">
    <citation type="submission" date="2025-08" db="UniProtKB">
        <authorList>
            <consortium name="RefSeq"/>
        </authorList>
    </citation>
    <scope>IDENTIFICATION</scope>
    <source>
        <strain evidence="9">11010-0011.00</strain>
        <tissue evidence="9">Whole body</tissue>
    </source>
</reference>
<organism evidence="8 9">
    <name type="scientific">Drosophila lebanonensis</name>
    <name type="common">Fruit fly</name>
    <name type="synonym">Scaptodrosophila lebanonensis</name>
    <dbReference type="NCBI Taxonomy" id="7225"/>
    <lineage>
        <taxon>Eukaryota</taxon>
        <taxon>Metazoa</taxon>
        <taxon>Ecdysozoa</taxon>
        <taxon>Arthropoda</taxon>
        <taxon>Hexapoda</taxon>
        <taxon>Insecta</taxon>
        <taxon>Pterygota</taxon>
        <taxon>Neoptera</taxon>
        <taxon>Endopterygota</taxon>
        <taxon>Diptera</taxon>
        <taxon>Brachycera</taxon>
        <taxon>Muscomorpha</taxon>
        <taxon>Ephydroidea</taxon>
        <taxon>Drosophilidae</taxon>
        <taxon>Scaptodrosophila</taxon>
    </lineage>
</organism>
<accession>A0A6J2U0Y1</accession>